<evidence type="ECO:0000256" key="3">
    <source>
        <dbReference type="ARBA" id="ARBA00023163"/>
    </source>
</evidence>
<dbReference type="Proteomes" id="UP000327118">
    <property type="component" value="Unassembled WGS sequence"/>
</dbReference>
<dbReference type="EMBL" id="ML739251">
    <property type="protein sequence ID" value="KAE8350055.1"/>
    <property type="molecule type" value="Genomic_DNA"/>
</dbReference>
<reference evidence="8" key="1">
    <citation type="submission" date="2019-04" db="EMBL/GenBank/DDBJ databases">
        <title>Friends and foes A comparative genomics studyof 23 Aspergillus species from section Flavi.</title>
        <authorList>
            <consortium name="DOE Joint Genome Institute"/>
            <person name="Kjaerbolling I."/>
            <person name="Vesth T."/>
            <person name="Frisvad J.C."/>
            <person name="Nybo J.L."/>
            <person name="Theobald S."/>
            <person name="Kildgaard S."/>
            <person name="Isbrandt T."/>
            <person name="Kuo A."/>
            <person name="Sato A."/>
            <person name="Lyhne E.K."/>
            <person name="Kogle M.E."/>
            <person name="Wiebenga A."/>
            <person name="Kun R.S."/>
            <person name="Lubbers R.J."/>
            <person name="Makela M.R."/>
            <person name="Barry K."/>
            <person name="Chovatia M."/>
            <person name="Clum A."/>
            <person name="Daum C."/>
            <person name="Haridas S."/>
            <person name="He G."/>
            <person name="LaButti K."/>
            <person name="Lipzen A."/>
            <person name="Mondo S."/>
            <person name="Riley R."/>
            <person name="Salamov A."/>
            <person name="Simmons B.A."/>
            <person name="Magnuson J.K."/>
            <person name="Henrissat B."/>
            <person name="Mortensen U.H."/>
            <person name="Larsen T.O."/>
            <person name="Devries R.P."/>
            <person name="Grigoriev I.V."/>
            <person name="Machida M."/>
            <person name="Baker S.E."/>
            <person name="Andersen M.R."/>
        </authorList>
    </citation>
    <scope>NUCLEOTIDE SEQUENCE [LARGE SCALE GENOMIC DNA]</scope>
    <source>
        <strain evidence="8">CBS 553.77</strain>
    </source>
</reference>
<keyword evidence="4" id="KW-0539">Nucleus</keyword>
<proteinExistence type="predicted"/>
<dbReference type="PROSITE" id="PS50048">
    <property type="entry name" value="ZN2_CY6_FUNGAL_2"/>
    <property type="match status" value="1"/>
</dbReference>
<keyword evidence="3" id="KW-0804">Transcription</keyword>
<dbReference type="GO" id="GO:0000981">
    <property type="term" value="F:DNA-binding transcription factor activity, RNA polymerase II-specific"/>
    <property type="evidence" value="ECO:0007669"/>
    <property type="project" value="InterPro"/>
</dbReference>
<keyword evidence="8" id="KW-1185">Reference proteome</keyword>
<dbReference type="GO" id="GO:0008270">
    <property type="term" value="F:zinc ion binding"/>
    <property type="evidence" value="ECO:0007669"/>
    <property type="project" value="InterPro"/>
</dbReference>
<dbReference type="InterPro" id="IPR001138">
    <property type="entry name" value="Zn2Cys6_DnaBD"/>
</dbReference>
<protein>
    <recommendedName>
        <fullName evidence="6">Zn(2)-C6 fungal-type domain-containing protein</fullName>
    </recommendedName>
</protein>
<accession>A0A5N6YXA2</accession>
<gene>
    <name evidence="7" type="ORF">BDV28DRAFT_47863</name>
</gene>
<feature type="region of interest" description="Disordered" evidence="5">
    <location>
        <begin position="94"/>
        <end position="118"/>
    </location>
</feature>
<sequence>MSTSTLRKGTKSCAECRRRKIRCVRISQDADSCRQCEDRGIACTVQVSTNRSAPIPRFSSRLRIAQLESQVAQLTRVVNEIELKLGCKPSHIVEAQEGQPVGPDDSEGDSSGSDIPMAEKPSHLRSLFQNDWVSADAYRPEQQSPQRMDKAVAQLSMNVRPKLQSVIPKREEVADIAGSAYDWLTVLHAIFPQPLMLKSPQELLERYDSMCHPDADVIMLASWLLTLALTAQQTPRGWERSDVYRRKCRRRVEFCQSIISIVEKTLLCHDRLLGTVQGLGMAIHFLRLQVGQGNFQKAWIKLRHIIAIAELMGLPKFFQAARANPTSYTDETSLYKVQLWQTICNVERLLGMILNLPPGTARYRLIAAAPVVVNDRVNLPTYLTKLLDIAVKLYDLDEPSLGQESRVKMHTTALEMARSLDELAREVPDAWWAADGQEHISPDDIVQFVHCSVLMRVYLPLALRQNLGDQFAYARLPCMNACTSVARRYLLLRRKLPAGLFFSRILDLQALTAAAVLLLLSHHVCSDRHSFRVDIRDLDSVVSEVTDLIGERSKDPTNSKLAVNAYNTLRALSQLLRQDDHTAEVQRLTVTVPLLGKIHIRRNARPSQSSRVTAQLSSQQGPTSGAPKWNDIPPTLNTNIIMSEEGPTPEEWRFDDLSWSIEGNFDNLLEDTFLPDSIDPMSSWQDLPF</sequence>
<dbReference type="OrthoDB" id="5392779at2759"/>
<evidence type="ECO:0000313" key="7">
    <source>
        <dbReference type="EMBL" id="KAE8350055.1"/>
    </source>
</evidence>
<feature type="domain" description="Zn(2)-C6 fungal-type" evidence="6">
    <location>
        <begin position="12"/>
        <end position="45"/>
    </location>
</feature>
<evidence type="ECO:0000256" key="1">
    <source>
        <dbReference type="ARBA" id="ARBA00023015"/>
    </source>
</evidence>
<keyword evidence="1" id="KW-0805">Transcription regulation</keyword>
<keyword evidence="2" id="KW-0238">DNA-binding</keyword>
<dbReference type="SMART" id="SM00066">
    <property type="entry name" value="GAL4"/>
    <property type="match status" value="1"/>
</dbReference>
<dbReference type="SUPFAM" id="SSF57701">
    <property type="entry name" value="Zn2/Cys6 DNA-binding domain"/>
    <property type="match status" value="1"/>
</dbReference>
<dbReference type="GO" id="GO:0003677">
    <property type="term" value="F:DNA binding"/>
    <property type="evidence" value="ECO:0007669"/>
    <property type="project" value="UniProtKB-KW"/>
</dbReference>
<dbReference type="Pfam" id="PF00172">
    <property type="entry name" value="Zn_clus"/>
    <property type="match status" value="1"/>
</dbReference>
<dbReference type="PANTHER" id="PTHR47840">
    <property type="entry name" value="ZN(II)2CYS6 TRANSCRIPTION FACTOR (EUROFUNG)-RELATED"/>
    <property type="match status" value="1"/>
</dbReference>
<dbReference type="GO" id="GO:0009893">
    <property type="term" value="P:positive regulation of metabolic process"/>
    <property type="evidence" value="ECO:0007669"/>
    <property type="project" value="UniProtKB-ARBA"/>
</dbReference>
<name>A0A5N6YXA2_9EURO</name>
<dbReference type="PROSITE" id="PS00463">
    <property type="entry name" value="ZN2_CY6_FUNGAL_1"/>
    <property type="match status" value="1"/>
</dbReference>
<dbReference type="CDD" id="cd00067">
    <property type="entry name" value="GAL4"/>
    <property type="match status" value="1"/>
</dbReference>
<evidence type="ECO:0000256" key="5">
    <source>
        <dbReference type="SAM" id="MobiDB-lite"/>
    </source>
</evidence>
<dbReference type="InterPro" id="IPR036864">
    <property type="entry name" value="Zn2-C6_fun-type_DNA-bd_sf"/>
</dbReference>
<evidence type="ECO:0000313" key="8">
    <source>
        <dbReference type="Proteomes" id="UP000327118"/>
    </source>
</evidence>
<evidence type="ECO:0000256" key="4">
    <source>
        <dbReference type="ARBA" id="ARBA00023242"/>
    </source>
</evidence>
<feature type="region of interest" description="Disordered" evidence="5">
    <location>
        <begin position="605"/>
        <end position="634"/>
    </location>
</feature>
<evidence type="ECO:0000259" key="6">
    <source>
        <dbReference type="PROSITE" id="PS50048"/>
    </source>
</evidence>
<feature type="compositionally biased region" description="Polar residues" evidence="5">
    <location>
        <begin position="605"/>
        <end position="623"/>
    </location>
</feature>
<dbReference type="PANTHER" id="PTHR47840:SF3">
    <property type="entry name" value="ZN(II)2CYS6 TRANSCRIPTION FACTOR (EUROFUNG)"/>
    <property type="match status" value="1"/>
</dbReference>
<organism evidence="7 8">
    <name type="scientific">Aspergillus coremiiformis</name>
    <dbReference type="NCBI Taxonomy" id="138285"/>
    <lineage>
        <taxon>Eukaryota</taxon>
        <taxon>Fungi</taxon>
        <taxon>Dikarya</taxon>
        <taxon>Ascomycota</taxon>
        <taxon>Pezizomycotina</taxon>
        <taxon>Eurotiomycetes</taxon>
        <taxon>Eurotiomycetidae</taxon>
        <taxon>Eurotiales</taxon>
        <taxon>Aspergillaceae</taxon>
        <taxon>Aspergillus</taxon>
        <taxon>Aspergillus subgen. Circumdati</taxon>
    </lineage>
</organism>
<dbReference type="CDD" id="cd12148">
    <property type="entry name" value="fungal_TF_MHR"/>
    <property type="match status" value="1"/>
</dbReference>
<evidence type="ECO:0000256" key="2">
    <source>
        <dbReference type="ARBA" id="ARBA00023125"/>
    </source>
</evidence>
<dbReference type="AlphaFoldDB" id="A0A5N6YXA2"/>
<dbReference type="Gene3D" id="4.10.240.10">
    <property type="entry name" value="Zn(2)-C6 fungal-type DNA-binding domain"/>
    <property type="match status" value="1"/>
</dbReference>